<dbReference type="GO" id="GO:0003676">
    <property type="term" value="F:nucleic acid binding"/>
    <property type="evidence" value="ECO:0007669"/>
    <property type="project" value="InterPro"/>
</dbReference>
<dbReference type="AlphaFoldDB" id="A0A7W0C935"/>
<keyword evidence="4" id="KW-1185">Reference proteome</keyword>
<evidence type="ECO:0000256" key="2">
    <source>
        <dbReference type="HAMAP-Rule" id="MF_00048"/>
    </source>
</evidence>
<evidence type="ECO:0000313" key="4">
    <source>
        <dbReference type="Proteomes" id="UP000525298"/>
    </source>
</evidence>
<name>A0A7W0C935_9BACT</name>
<sequence>MTTESQKFGRLGESLAIAHLKKNGYQILDRNYRNCFGEIDVIARQGETIVFVEVKSRSSDRFGPSKAAVDRIKQQKISRVALGYLKQKRQAGQKARFDVVCVDAGQKHCQVEIIVNAFALAYG</sequence>
<keyword evidence="3" id="KW-0255">Endonuclease</keyword>
<dbReference type="GO" id="GO:0004519">
    <property type="term" value="F:endonuclease activity"/>
    <property type="evidence" value="ECO:0007669"/>
    <property type="project" value="UniProtKB-KW"/>
</dbReference>
<accession>A0A7W0C935</accession>
<dbReference type="NCBIfam" id="NF009150">
    <property type="entry name" value="PRK12497.1-3"/>
    <property type="match status" value="1"/>
</dbReference>
<dbReference type="EMBL" id="JACDUS010000004">
    <property type="protein sequence ID" value="MBA2881428.1"/>
    <property type="molecule type" value="Genomic_DNA"/>
</dbReference>
<dbReference type="PANTHER" id="PTHR34039:SF1">
    <property type="entry name" value="UPF0102 PROTEIN YRAN"/>
    <property type="match status" value="1"/>
</dbReference>
<dbReference type="CDD" id="cd20736">
    <property type="entry name" value="PoNe_Nuclease"/>
    <property type="match status" value="1"/>
</dbReference>
<dbReference type="InterPro" id="IPR011335">
    <property type="entry name" value="Restrct_endonuc-II-like"/>
</dbReference>
<dbReference type="InterPro" id="IPR011856">
    <property type="entry name" value="tRNA_endonuc-like_dom_sf"/>
</dbReference>
<dbReference type="HAMAP" id="MF_00048">
    <property type="entry name" value="UPF0102"/>
    <property type="match status" value="1"/>
</dbReference>
<keyword evidence="3" id="KW-0378">Hydrolase</keyword>
<dbReference type="PANTHER" id="PTHR34039">
    <property type="entry name" value="UPF0102 PROTEIN YRAN"/>
    <property type="match status" value="1"/>
</dbReference>
<evidence type="ECO:0000313" key="3">
    <source>
        <dbReference type="EMBL" id="MBA2881428.1"/>
    </source>
</evidence>
<dbReference type="InterPro" id="IPR003509">
    <property type="entry name" value="UPF0102_YraN-like"/>
</dbReference>
<comment type="similarity">
    <text evidence="1 2">Belongs to the UPF0102 family.</text>
</comment>
<proteinExistence type="inferred from homology"/>
<dbReference type="Gene3D" id="3.40.1350.10">
    <property type="match status" value="1"/>
</dbReference>
<comment type="caution">
    <text evidence="3">The sequence shown here is derived from an EMBL/GenBank/DDBJ whole genome shotgun (WGS) entry which is preliminary data.</text>
</comment>
<reference evidence="3 4" key="1">
    <citation type="submission" date="2020-07" db="EMBL/GenBank/DDBJ databases">
        <title>Genomic Encyclopedia of Type Strains, Phase IV (KMG-IV): sequencing the most valuable type-strain genomes for metagenomic binning, comparative biology and taxonomic classification.</title>
        <authorList>
            <person name="Goeker M."/>
        </authorList>
    </citation>
    <scope>NUCLEOTIDE SEQUENCE [LARGE SCALE GENOMIC DNA]</scope>
    <source>
        <strain evidence="3 4">DSM 17721</strain>
    </source>
</reference>
<evidence type="ECO:0000256" key="1">
    <source>
        <dbReference type="ARBA" id="ARBA00006738"/>
    </source>
</evidence>
<dbReference type="SUPFAM" id="SSF52980">
    <property type="entry name" value="Restriction endonuclease-like"/>
    <property type="match status" value="1"/>
</dbReference>
<dbReference type="RefSeq" id="WP_181551090.1">
    <property type="nucleotide sequence ID" value="NZ_JACDUS010000004.1"/>
</dbReference>
<dbReference type="Proteomes" id="UP000525298">
    <property type="component" value="Unassembled WGS sequence"/>
</dbReference>
<gene>
    <name evidence="3" type="ORF">HNR65_001755</name>
</gene>
<organism evidence="3 4">
    <name type="scientific">Desulfosalsimonas propionicica</name>
    <dbReference type="NCBI Taxonomy" id="332175"/>
    <lineage>
        <taxon>Bacteria</taxon>
        <taxon>Pseudomonadati</taxon>
        <taxon>Thermodesulfobacteriota</taxon>
        <taxon>Desulfobacteria</taxon>
        <taxon>Desulfobacterales</taxon>
        <taxon>Desulfosalsimonadaceae</taxon>
        <taxon>Desulfosalsimonas</taxon>
    </lineage>
</organism>
<protein>
    <recommendedName>
        <fullName evidence="2">UPF0102 protein HNR65_001755</fullName>
    </recommendedName>
</protein>
<keyword evidence="3" id="KW-0540">Nuclease</keyword>
<dbReference type="NCBIfam" id="TIGR00252">
    <property type="entry name" value="YraN family protein"/>
    <property type="match status" value="1"/>
</dbReference>
<dbReference type="Pfam" id="PF02021">
    <property type="entry name" value="UPF0102"/>
    <property type="match status" value="1"/>
</dbReference>
<dbReference type="NCBIfam" id="NF009154">
    <property type="entry name" value="PRK12497.3-3"/>
    <property type="match status" value="1"/>
</dbReference>